<dbReference type="InterPro" id="IPR051992">
    <property type="entry name" value="OxStress_Response_Reg"/>
</dbReference>
<evidence type="ECO:0000313" key="4">
    <source>
        <dbReference type="EMBL" id="KAJ9167598.1"/>
    </source>
</evidence>
<feature type="region of interest" description="Disordered" evidence="3">
    <location>
        <begin position="105"/>
        <end position="140"/>
    </location>
</feature>
<feature type="compositionally biased region" description="Polar residues" evidence="3">
    <location>
        <begin position="110"/>
        <end position="126"/>
    </location>
</feature>
<evidence type="ECO:0000256" key="1">
    <source>
        <dbReference type="ARBA" id="ARBA00004123"/>
    </source>
</evidence>
<evidence type="ECO:0000256" key="2">
    <source>
        <dbReference type="ARBA" id="ARBA00023242"/>
    </source>
</evidence>
<feature type="compositionally biased region" description="Acidic residues" evidence="3">
    <location>
        <begin position="174"/>
        <end position="186"/>
    </location>
</feature>
<feature type="region of interest" description="Disordered" evidence="3">
    <location>
        <begin position="1"/>
        <end position="39"/>
    </location>
</feature>
<proteinExistence type="predicted"/>
<feature type="compositionally biased region" description="Low complexity" evidence="3">
    <location>
        <begin position="187"/>
        <end position="204"/>
    </location>
</feature>
<sequence>MEVLVGPTFSIDVSSSPPFVDPSSQDNHHGSATSCIFFNEDDGGGSESLISSGIRLEKSLDDSSDSSSSIGAPDDSGEEREEEVDSSVKGALASLDTMEDSLPIKRGLSNHFSGKSKSFANLSDMGSVNRVKDLEKPENPFNKRRRLIIANKWSRKSSFYSWPNPKSMPLLALNEEEDAADDEQEENQQASPSSSSEQEGQNQQRIAGRLTKLQERKFKTSFKSQSCFSLTDLQEQEYQ</sequence>
<feature type="compositionally biased region" description="Low complexity" evidence="3">
    <location>
        <begin position="9"/>
        <end position="24"/>
    </location>
</feature>
<accession>A0ABQ9LJ92</accession>
<dbReference type="PANTHER" id="PTHR33172:SF91">
    <property type="entry name" value="PROTEIN OXIDATIVE STRESS 3 LIKE 5"/>
    <property type="match status" value="1"/>
</dbReference>
<name>A0ABQ9LJ92_HEVBR</name>
<keyword evidence="5" id="KW-1185">Reference proteome</keyword>
<feature type="region of interest" description="Disordered" evidence="3">
    <location>
        <begin position="56"/>
        <end position="88"/>
    </location>
</feature>
<reference evidence="4" key="1">
    <citation type="journal article" date="2023" name="Plant Biotechnol. J.">
        <title>Chromosome-level wild Hevea brasiliensis genome provides new tools for genomic-assisted breeding and valuable loci to elevate rubber yield.</title>
        <authorList>
            <person name="Cheng H."/>
            <person name="Song X."/>
            <person name="Hu Y."/>
            <person name="Wu T."/>
            <person name="Yang Q."/>
            <person name="An Z."/>
            <person name="Feng S."/>
            <person name="Deng Z."/>
            <person name="Wu W."/>
            <person name="Zeng X."/>
            <person name="Tu M."/>
            <person name="Wang X."/>
            <person name="Huang H."/>
        </authorList>
    </citation>
    <scope>NUCLEOTIDE SEQUENCE</scope>
    <source>
        <strain evidence="4">MT/VB/25A 57/8</strain>
    </source>
</reference>
<gene>
    <name evidence="4" type="ORF">P3X46_019215</name>
</gene>
<comment type="caution">
    <text evidence="4">The sequence shown here is derived from an EMBL/GenBank/DDBJ whole genome shotgun (WGS) entry which is preliminary data.</text>
</comment>
<feature type="region of interest" description="Disordered" evidence="3">
    <location>
        <begin position="158"/>
        <end position="212"/>
    </location>
</feature>
<evidence type="ECO:0000313" key="5">
    <source>
        <dbReference type="Proteomes" id="UP001174677"/>
    </source>
</evidence>
<dbReference type="PANTHER" id="PTHR33172">
    <property type="entry name" value="OS08G0516900 PROTEIN"/>
    <property type="match status" value="1"/>
</dbReference>
<protein>
    <submittedName>
        <fullName evidence="4">Uncharacterized protein</fullName>
    </submittedName>
</protein>
<comment type="subcellular location">
    <subcellularLocation>
        <location evidence="1">Nucleus</location>
    </subcellularLocation>
</comment>
<dbReference type="Proteomes" id="UP001174677">
    <property type="component" value="Chromosome 11"/>
</dbReference>
<feature type="compositionally biased region" description="Low complexity" evidence="3">
    <location>
        <begin position="65"/>
        <end position="74"/>
    </location>
</feature>
<evidence type="ECO:0000256" key="3">
    <source>
        <dbReference type="SAM" id="MobiDB-lite"/>
    </source>
</evidence>
<dbReference type="EMBL" id="JARPOI010000011">
    <property type="protein sequence ID" value="KAJ9167598.1"/>
    <property type="molecule type" value="Genomic_DNA"/>
</dbReference>
<keyword evidence="2" id="KW-0539">Nucleus</keyword>
<organism evidence="4 5">
    <name type="scientific">Hevea brasiliensis</name>
    <name type="common">Para rubber tree</name>
    <name type="synonym">Siphonia brasiliensis</name>
    <dbReference type="NCBI Taxonomy" id="3981"/>
    <lineage>
        <taxon>Eukaryota</taxon>
        <taxon>Viridiplantae</taxon>
        <taxon>Streptophyta</taxon>
        <taxon>Embryophyta</taxon>
        <taxon>Tracheophyta</taxon>
        <taxon>Spermatophyta</taxon>
        <taxon>Magnoliopsida</taxon>
        <taxon>eudicotyledons</taxon>
        <taxon>Gunneridae</taxon>
        <taxon>Pentapetalae</taxon>
        <taxon>rosids</taxon>
        <taxon>fabids</taxon>
        <taxon>Malpighiales</taxon>
        <taxon>Euphorbiaceae</taxon>
        <taxon>Crotonoideae</taxon>
        <taxon>Micrandreae</taxon>
        <taxon>Hevea</taxon>
    </lineage>
</organism>
<feature type="compositionally biased region" description="Acidic residues" evidence="3">
    <location>
        <begin position="75"/>
        <end position="85"/>
    </location>
</feature>